<reference evidence="1 2" key="1">
    <citation type="submission" date="2020-02" db="EMBL/GenBank/DDBJ databases">
        <authorList>
            <person name="Ferguson B K."/>
        </authorList>
    </citation>
    <scope>NUCLEOTIDE SEQUENCE [LARGE SCALE GENOMIC DNA]</scope>
</reference>
<organism evidence="1 2">
    <name type="scientific">Nesidiocoris tenuis</name>
    <dbReference type="NCBI Taxonomy" id="355587"/>
    <lineage>
        <taxon>Eukaryota</taxon>
        <taxon>Metazoa</taxon>
        <taxon>Ecdysozoa</taxon>
        <taxon>Arthropoda</taxon>
        <taxon>Hexapoda</taxon>
        <taxon>Insecta</taxon>
        <taxon>Pterygota</taxon>
        <taxon>Neoptera</taxon>
        <taxon>Paraneoptera</taxon>
        <taxon>Hemiptera</taxon>
        <taxon>Heteroptera</taxon>
        <taxon>Panheteroptera</taxon>
        <taxon>Cimicomorpha</taxon>
        <taxon>Miridae</taxon>
        <taxon>Dicyphina</taxon>
        <taxon>Nesidiocoris</taxon>
    </lineage>
</organism>
<dbReference type="EMBL" id="CADCXU010009533">
    <property type="protein sequence ID" value="CAB0000488.1"/>
    <property type="molecule type" value="Genomic_DNA"/>
</dbReference>
<gene>
    <name evidence="1" type="ORF">NTEN_LOCUS6343</name>
</gene>
<name>A0A6H5GB88_9HEMI</name>
<dbReference type="AlphaFoldDB" id="A0A6H5GB88"/>
<dbReference type="Proteomes" id="UP000479000">
    <property type="component" value="Unassembled WGS sequence"/>
</dbReference>
<proteinExistence type="predicted"/>
<evidence type="ECO:0000313" key="1">
    <source>
        <dbReference type="EMBL" id="CAB0000488.1"/>
    </source>
</evidence>
<evidence type="ECO:0000313" key="2">
    <source>
        <dbReference type="Proteomes" id="UP000479000"/>
    </source>
</evidence>
<protein>
    <submittedName>
        <fullName evidence="1">Uncharacterized protein</fullName>
    </submittedName>
</protein>
<accession>A0A6H5GB88</accession>
<keyword evidence="2" id="KW-1185">Reference proteome</keyword>
<sequence length="83" mass="9937">PRRRRRRCRRPRKERRRRVIRPKGLPRVRRLRDPQGLLANASGETFLEKKNRVRRLVLNLILRPAGTPSQKGSPYPPRLQQAR</sequence>
<feature type="non-terminal residue" evidence="1">
    <location>
        <position position="1"/>
    </location>
</feature>